<keyword evidence="7" id="KW-1006">Bacterial flagellum protein export</keyword>
<keyword evidence="8" id="KW-0966">Cell projection</keyword>
<evidence type="ECO:0000313" key="8">
    <source>
        <dbReference type="EMBL" id="HDD53381.1"/>
    </source>
</evidence>
<feature type="transmembrane region" description="Helical" evidence="7">
    <location>
        <begin position="43"/>
        <end position="62"/>
    </location>
</feature>
<evidence type="ECO:0000256" key="7">
    <source>
        <dbReference type="RuleBase" id="RU364093"/>
    </source>
</evidence>
<accession>A0A7C0U708</accession>
<dbReference type="Gene3D" id="1.10.8.540">
    <property type="entry name" value="FHIPEP family, domain 3"/>
    <property type="match status" value="1"/>
</dbReference>
<dbReference type="PANTHER" id="PTHR30161">
    <property type="entry name" value="FLAGELLAR EXPORT PROTEIN, MEMBRANE FLHA SUBUNIT-RELATED"/>
    <property type="match status" value="1"/>
</dbReference>
<gene>
    <name evidence="7 8" type="primary">flhA</name>
    <name evidence="8" type="ORF">ENF32_04870</name>
</gene>
<evidence type="ECO:0000256" key="4">
    <source>
        <dbReference type="ARBA" id="ARBA00022692"/>
    </source>
</evidence>
<feature type="transmembrane region" description="Helical" evidence="7">
    <location>
        <begin position="247"/>
        <end position="266"/>
    </location>
</feature>
<dbReference type="InterPro" id="IPR042194">
    <property type="entry name" value="FHIPEP_1"/>
</dbReference>
<keyword evidence="7" id="KW-1005">Bacterial flagellum biogenesis</keyword>
<dbReference type="Pfam" id="PF00771">
    <property type="entry name" value="FHIPEP"/>
    <property type="match status" value="1"/>
</dbReference>
<comment type="caution">
    <text evidence="8">The sequence shown here is derived from an EMBL/GenBank/DDBJ whole genome shotgun (WGS) entry which is preliminary data.</text>
</comment>
<proteinExistence type="inferred from homology"/>
<sequence length="695" mass="75777">MGRGATAFAVGGLFKRSEILAAFMLIGVLLVMVVPVPPMVMDMLLTFNITLSIIILLVSLFIAKPLDFSVFPSLLLMVTLFRLSLNIATTRLILLHGNRGPLAAGKVIKAFGHFVVGGNYVVGFIVFLILVVINFVVITKGAGRIAEVAARFTLDAMPGKQMSIDADLNAGLITEDEARRRRQAISMEADFYGAMDGASKFVRGDAIASVIITLINILGGLVIGVLQQGMPLGEAARTYTILTVGDGLVSQIPALIVSTAAGIIISRAASEEDFGQDIIVQLFSHHRVVMLASVVLVLLGLVPGLPHLPFLFLGSVAGVAAYKMQLSEKEVGLEEEAESEREAEEVLSVPPLDPITLEVGYRLISLVDVEQGGDLLERIRLLRKRFAEEMGFILPPVRIKDNLQLDPNTYVILIRGIEVASGSVYPKKLLAISNDPSRKLLDRIEAEETREPVFNLPAYWIAKENSSVAKEMGFTVVDAVTVLMTHFSEVVKQYAHELLDRQSVQELLEGLRSTHPRVVDEIVPNVVPLGTLEAVLQNLLKEQVSVRDLVLILETLANYSSVTKDPEVLTEFVREKLGKHIVRQILGKGKAMSALALSQGLEERILSSVQQTDTGTYISLDPAFVNSIVAQINAKMGAFMAGDHMPVVVCSPEVRRFFRRLIERINPGIIVLSFNEIPRGVKLKTVGVIEVSSED</sequence>
<dbReference type="PIRSF" id="PIRSF005419">
    <property type="entry name" value="FlhA"/>
    <property type="match status" value="1"/>
</dbReference>
<dbReference type="PROSITE" id="PS00994">
    <property type="entry name" value="FHIPEP"/>
    <property type="match status" value="1"/>
</dbReference>
<evidence type="ECO:0000256" key="5">
    <source>
        <dbReference type="ARBA" id="ARBA00022989"/>
    </source>
</evidence>
<name>A0A7C0U708_9BACT</name>
<keyword evidence="4 7" id="KW-0812">Transmembrane</keyword>
<dbReference type="GO" id="GO:0044780">
    <property type="term" value="P:bacterial-type flagellum assembly"/>
    <property type="evidence" value="ECO:0007669"/>
    <property type="project" value="InterPro"/>
</dbReference>
<dbReference type="Proteomes" id="UP000885690">
    <property type="component" value="Unassembled WGS sequence"/>
</dbReference>
<dbReference type="Gene3D" id="3.40.50.12790">
    <property type="entry name" value="FHIPEP family, domain 4"/>
    <property type="match status" value="1"/>
</dbReference>
<organism evidence="8">
    <name type="scientific">Thermosulfidibacter takaii</name>
    <dbReference type="NCBI Taxonomy" id="412593"/>
    <lineage>
        <taxon>Bacteria</taxon>
        <taxon>Pseudomonadati</taxon>
        <taxon>Thermosulfidibacterota</taxon>
        <taxon>Thermosulfidibacteria</taxon>
        <taxon>Thermosulfidibacterales</taxon>
        <taxon>Thermosulfidibacteraceae</taxon>
    </lineage>
</organism>
<dbReference type="Gene3D" id="3.40.30.60">
    <property type="entry name" value="FHIPEP family, domain 1"/>
    <property type="match status" value="1"/>
</dbReference>
<keyword evidence="8" id="KW-0282">Flagellum</keyword>
<feature type="transmembrane region" description="Helical" evidence="7">
    <location>
        <begin position="206"/>
        <end position="227"/>
    </location>
</feature>
<dbReference type="GO" id="GO:0009306">
    <property type="term" value="P:protein secretion"/>
    <property type="evidence" value="ECO:0007669"/>
    <property type="project" value="InterPro"/>
</dbReference>
<keyword evidence="5 7" id="KW-1133">Transmembrane helix</keyword>
<reference evidence="8" key="1">
    <citation type="journal article" date="2020" name="mSystems">
        <title>Genome- and Community-Level Interaction Insights into Carbon Utilization and Element Cycling Functions of Hydrothermarchaeota in Hydrothermal Sediment.</title>
        <authorList>
            <person name="Zhou Z."/>
            <person name="Liu Y."/>
            <person name="Xu W."/>
            <person name="Pan J."/>
            <person name="Luo Z.H."/>
            <person name="Li M."/>
        </authorList>
    </citation>
    <scope>NUCLEOTIDE SEQUENCE [LARGE SCALE GENOMIC DNA]</scope>
    <source>
        <strain evidence="8">HyVt-115</strain>
    </source>
</reference>
<evidence type="ECO:0000256" key="2">
    <source>
        <dbReference type="ARBA" id="ARBA00008835"/>
    </source>
</evidence>
<comment type="similarity">
    <text evidence="2 7">Belongs to the FHIPEP (flagella/HR/invasion proteins export pore) family.</text>
</comment>
<evidence type="ECO:0000256" key="3">
    <source>
        <dbReference type="ARBA" id="ARBA00022475"/>
    </source>
</evidence>
<dbReference type="PRINTS" id="PR00949">
    <property type="entry name" value="TYPE3IMAPROT"/>
</dbReference>
<keyword evidence="7" id="KW-0813">Transport</keyword>
<keyword evidence="7" id="KW-0653">Protein transport</keyword>
<comment type="function">
    <text evidence="7">Required for formation of the rod structure of the flagellar apparatus. Together with FliI and FliH, may constitute the export apparatus of flagellin.</text>
</comment>
<evidence type="ECO:0000256" key="1">
    <source>
        <dbReference type="ARBA" id="ARBA00004651"/>
    </source>
</evidence>
<keyword evidence="6 7" id="KW-0472">Membrane</keyword>
<feature type="transmembrane region" description="Helical" evidence="7">
    <location>
        <begin position="74"/>
        <end position="94"/>
    </location>
</feature>
<feature type="transmembrane region" description="Helical" evidence="7">
    <location>
        <begin position="114"/>
        <end position="137"/>
    </location>
</feature>
<evidence type="ECO:0000256" key="6">
    <source>
        <dbReference type="ARBA" id="ARBA00023136"/>
    </source>
</evidence>
<protein>
    <recommendedName>
        <fullName evidence="7">Flagellar biosynthesis protein FlhA</fullName>
    </recommendedName>
</protein>
<dbReference type="InterPro" id="IPR001712">
    <property type="entry name" value="T3SS_FHIPEP"/>
</dbReference>
<keyword evidence="3 7" id="KW-1003">Cell membrane</keyword>
<dbReference type="AlphaFoldDB" id="A0A7C0U708"/>
<dbReference type="GO" id="GO:0005886">
    <property type="term" value="C:plasma membrane"/>
    <property type="evidence" value="ECO:0007669"/>
    <property type="project" value="UniProtKB-SubCell"/>
</dbReference>
<feature type="transmembrane region" description="Helical" evidence="7">
    <location>
        <begin position="278"/>
        <end position="299"/>
    </location>
</feature>
<feature type="transmembrane region" description="Helical" evidence="7">
    <location>
        <begin position="20"/>
        <end position="37"/>
    </location>
</feature>
<dbReference type="NCBIfam" id="TIGR01398">
    <property type="entry name" value="FlhA"/>
    <property type="match status" value="1"/>
</dbReference>
<keyword evidence="8" id="KW-0969">Cilium</keyword>
<dbReference type="InterPro" id="IPR042193">
    <property type="entry name" value="FHIPEP_3"/>
</dbReference>
<dbReference type="InterPro" id="IPR006301">
    <property type="entry name" value="FlhA"/>
</dbReference>
<dbReference type="InterPro" id="IPR042196">
    <property type="entry name" value="FHIPEP_4"/>
</dbReference>
<dbReference type="PANTHER" id="PTHR30161:SF1">
    <property type="entry name" value="FLAGELLAR BIOSYNTHESIS PROTEIN FLHA-RELATED"/>
    <property type="match status" value="1"/>
</dbReference>
<dbReference type="EMBL" id="DQWS01000181">
    <property type="protein sequence ID" value="HDD53381.1"/>
    <property type="molecule type" value="Genomic_DNA"/>
</dbReference>
<comment type="subcellular location">
    <subcellularLocation>
        <location evidence="1 7">Cell membrane</location>
        <topology evidence="1 7">Multi-pass membrane protein</topology>
    </subcellularLocation>
</comment>
<dbReference type="InterPro" id="IPR025505">
    <property type="entry name" value="FHIPEP_CS"/>
</dbReference>